<dbReference type="Proteomes" id="UP000297998">
    <property type="component" value="Unassembled WGS sequence"/>
</dbReference>
<proteinExistence type="predicted"/>
<keyword evidence="1" id="KW-0238">DNA-binding</keyword>
<dbReference type="SUPFAM" id="SSF46955">
    <property type="entry name" value="Putative DNA-binding domain"/>
    <property type="match status" value="1"/>
</dbReference>
<dbReference type="InterPro" id="IPR009061">
    <property type="entry name" value="DNA-bd_dom_put_sf"/>
</dbReference>
<comment type="caution">
    <text evidence="1">The sequence shown here is derived from an EMBL/GenBank/DDBJ whole genome shotgun (WGS) entry which is preliminary data.</text>
</comment>
<keyword evidence="2" id="KW-1185">Reference proteome</keyword>
<evidence type="ECO:0000313" key="2">
    <source>
        <dbReference type="Proteomes" id="UP000297998"/>
    </source>
</evidence>
<dbReference type="OrthoDB" id="1447687at2"/>
<name>A0A4Z1BL06_9FLAO</name>
<organism evidence="1 2">
    <name type="scientific">Empedobacter tilapiae</name>
    <dbReference type="NCBI Taxonomy" id="2491114"/>
    <lineage>
        <taxon>Bacteria</taxon>
        <taxon>Pseudomonadati</taxon>
        <taxon>Bacteroidota</taxon>
        <taxon>Flavobacteriia</taxon>
        <taxon>Flavobacteriales</taxon>
        <taxon>Weeksellaceae</taxon>
        <taxon>Empedobacter</taxon>
    </lineage>
</organism>
<accession>A0A4Z1BL06</accession>
<dbReference type="RefSeq" id="WP_135835943.1">
    <property type="nucleotide sequence ID" value="NZ_CAUQWU010000001.1"/>
</dbReference>
<sequence length="90" mass="10829">MSEKAIFSVQWFNSVIQKINLLEENWMNNIVVFNQSILMNEQEVLQLLQISSTTLRRYCNKKYFKVYKIGKRNHYLQHDIIRGVLTHLVK</sequence>
<reference evidence="1 2" key="1">
    <citation type="submission" date="2019-03" db="EMBL/GenBank/DDBJ databases">
        <title>Empedobacter tilapiae sp. nov., isolated from an intestine of Nile tilapia Oreochromis niloticus.</title>
        <authorList>
            <person name="Kim Y.-O."/>
            <person name="Yoon J.-H."/>
        </authorList>
    </citation>
    <scope>NUCLEOTIDE SEQUENCE [LARGE SCALE GENOMIC DNA]</scope>
    <source>
        <strain evidence="1 2">MRS2</strain>
    </source>
</reference>
<dbReference type="GO" id="GO:0003677">
    <property type="term" value="F:DNA binding"/>
    <property type="evidence" value="ECO:0007669"/>
    <property type="project" value="UniProtKB-KW"/>
</dbReference>
<protein>
    <submittedName>
        <fullName evidence="1">DNA-binding protein</fullName>
    </submittedName>
</protein>
<evidence type="ECO:0000313" key="1">
    <source>
        <dbReference type="EMBL" id="TGN26440.1"/>
    </source>
</evidence>
<dbReference type="EMBL" id="SRPE01000007">
    <property type="protein sequence ID" value="TGN26440.1"/>
    <property type="molecule type" value="Genomic_DNA"/>
</dbReference>
<dbReference type="AlphaFoldDB" id="A0A4Z1BL06"/>
<gene>
    <name evidence="1" type="ORF">E4J94_11465</name>
</gene>